<dbReference type="GO" id="GO:0009055">
    <property type="term" value="F:electron transfer activity"/>
    <property type="evidence" value="ECO:0007669"/>
    <property type="project" value="InterPro"/>
</dbReference>
<keyword evidence="5" id="KW-0732">Signal</keyword>
<dbReference type="PROSITE" id="PS51007">
    <property type="entry name" value="CYTC"/>
    <property type="match status" value="3"/>
</dbReference>
<evidence type="ECO:0000259" key="12">
    <source>
        <dbReference type="PROSITE" id="PS51007"/>
    </source>
</evidence>
<keyword evidence="6" id="KW-0677">Repeat</keyword>
<protein>
    <submittedName>
        <fullName evidence="13">Cytochrome c</fullName>
    </submittedName>
</protein>
<sequence>MEGGRMKNKKWPLIILIIGIIGLVIAFIIGQLLPNMRTSTSNVEIDITDPALIKKGAYIARTADCVACHTTLDGETYAGGLPMLTPLGAIYSTNITPDKDTGIGNYSFDDFKNAVKHGVRRDNKALYPAMPYPSYQLMPDEDVAAMYAFFMSDVKPVQQANLKSELPPVANWRWPLAYWQVLFDHKREFVPETDDALLTRGQYLIEGPGHCGSCHTSRGIGFQEVALSNADSNKYLSGAVIDGWRAKSIRGEHRGLGTWTVAELNDFFKTGRTDTTAAFGAMAEVVEHSTQYMTDDDINAMSSYLKTLSPAPNKEETLPNKADTTTQKLLDGNYDSRGAILYAEYCQVCHRADGQGVARIFPALDGNSAVYSKNADSVLQITLSGGRMPKTPYDRMAFTMPEFSNLSDADVAEVVNYVRNSWTNQAPKIDVNDVVKMRAFLAKKPKTSTDIAPDLSIDAAEKGANQ</sequence>
<dbReference type="EMBL" id="JAGBKN010000001">
    <property type="protein sequence ID" value="MBO1515845.1"/>
    <property type="molecule type" value="Genomic_DNA"/>
</dbReference>
<reference evidence="13 14" key="1">
    <citation type="submission" date="2021-03" db="EMBL/GenBank/DDBJ databases">
        <authorList>
            <person name="Shang D.-D."/>
            <person name="Du Z.-J."/>
            <person name="Chen G.-J."/>
        </authorList>
    </citation>
    <scope>NUCLEOTIDE SEQUENCE [LARGE SCALE GENOMIC DNA]</scope>
    <source>
        <strain evidence="13 14">F2608</strain>
    </source>
</reference>
<dbReference type="InterPro" id="IPR051459">
    <property type="entry name" value="Cytochrome_c-type_DH"/>
</dbReference>
<comment type="caution">
    <text evidence="13">The sequence shown here is derived from an EMBL/GenBank/DDBJ whole genome shotgun (WGS) entry which is preliminary data.</text>
</comment>
<proteinExistence type="predicted"/>
<evidence type="ECO:0000256" key="11">
    <source>
        <dbReference type="SAM" id="Phobius"/>
    </source>
</evidence>
<dbReference type="InterPro" id="IPR036909">
    <property type="entry name" value="Cyt_c-like_dom_sf"/>
</dbReference>
<dbReference type="PANTHER" id="PTHR35008">
    <property type="entry name" value="BLL4482 PROTEIN-RELATED"/>
    <property type="match status" value="1"/>
</dbReference>
<keyword evidence="11" id="KW-1133">Transmembrane helix</keyword>
<keyword evidence="8 11" id="KW-0472">Membrane</keyword>
<feature type="binding site" description="covalent" evidence="9">
    <location>
        <position position="349"/>
    </location>
    <ligand>
        <name>heme c</name>
        <dbReference type="ChEBI" id="CHEBI:61717"/>
        <label>3</label>
    </ligand>
</feature>
<dbReference type="Pfam" id="PF00034">
    <property type="entry name" value="Cytochrom_C"/>
    <property type="match status" value="2"/>
</dbReference>
<evidence type="ECO:0000256" key="7">
    <source>
        <dbReference type="ARBA" id="ARBA00023004"/>
    </source>
</evidence>
<dbReference type="GO" id="GO:0016614">
    <property type="term" value="F:oxidoreductase activity, acting on CH-OH group of donors"/>
    <property type="evidence" value="ECO:0007669"/>
    <property type="project" value="InterPro"/>
</dbReference>
<feature type="domain" description="Cytochrome c" evidence="12">
    <location>
        <begin position="196"/>
        <end position="309"/>
    </location>
</feature>
<gene>
    <name evidence="13" type="ORF">J3491_00660</name>
</gene>
<dbReference type="GO" id="GO:0005506">
    <property type="term" value="F:iron ion binding"/>
    <property type="evidence" value="ECO:0007669"/>
    <property type="project" value="InterPro"/>
</dbReference>
<feature type="binding site" description="covalent" evidence="9">
    <location>
        <position position="65"/>
    </location>
    <ligand>
        <name>heme c</name>
        <dbReference type="ChEBI" id="CHEBI:61717"/>
        <label>1</label>
    </ligand>
</feature>
<keyword evidence="11" id="KW-0812">Transmembrane</keyword>
<evidence type="ECO:0000256" key="10">
    <source>
        <dbReference type="PIRSR" id="PIRSR000018-51"/>
    </source>
</evidence>
<keyword evidence="4 10" id="KW-0479">Metal-binding</keyword>
<evidence type="ECO:0000313" key="14">
    <source>
        <dbReference type="Proteomes" id="UP000664161"/>
    </source>
</evidence>
<evidence type="ECO:0000256" key="9">
    <source>
        <dbReference type="PIRSR" id="PIRSR000018-50"/>
    </source>
</evidence>
<dbReference type="Proteomes" id="UP000664161">
    <property type="component" value="Unassembled WGS sequence"/>
</dbReference>
<accession>A0AAW4IKY6</accession>
<evidence type="ECO:0000313" key="13">
    <source>
        <dbReference type="EMBL" id="MBO1515845.1"/>
    </source>
</evidence>
<evidence type="ECO:0000256" key="3">
    <source>
        <dbReference type="ARBA" id="ARBA00022617"/>
    </source>
</evidence>
<feature type="binding site" description="covalent" evidence="9">
    <location>
        <position position="68"/>
    </location>
    <ligand>
        <name>heme c</name>
        <dbReference type="ChEBI" id="CHEBI:61717"/>
        <label>1</label>
    </ligand>
</feature>
<dbReference type="InterPro" id="IPR009056">
    <property type="entry name" value="Cyt_c-like_dom"/>
</dbReference>
<evidence type="ECO:0000256" key="2">
    <source>
        <dbReference type="ARBA" id="ARBA00022475"/>
    </source>
</evidence>
<feature type="domain" description="Cytochrome c" evidence="12">
    <location>
        <begin position="51"/>
        <end position="154"/>
    </location>
</feature>
<keyword evidence="2" id="KW-1003">Cell membrane</keyword>
<dbReference type="GO" id="GO:0020037">
    <property type="term" value="F:heme binding"/>
    <property type="evidence" value="ECO:0007669"/>
    <property type="project" value="InterPro"/>
</dbReference>
<organism evidence="13 14">
    <name type="scientific">Psychrobacter halodurans</name>
    <dbReference type="NCBI Taxonomy" id="2818439"/>
    <lineage>
        <taxon>Bacteria</taxon>
        <taxon>Pseudomonadati</taxon>
        <taxon>Pseudomonadota</taxon>
        <taxon>Gammaproteobacteria</taxon>
        <taxon>Moraxellales</taxon>
        <taxon>Moraxellaceae</taxon>
        <taxon>Psychrobacter</taxon>
    </lineage>
</organism>
<dbReference type="AlphaFoldDB" id="A0AAW4IKY6"/>
<feature type="binding site" description="axial binding residue" evidence="10">
    <location>
        <position position="350"/>
    </location>
    <ligand>
        <name>heme c</name>
        <dbReference type="ChEBI" id="CHEBI:61717"/>
        <label>3</label>
    </ligand>
    <ligandPart>
        <name>Fe</name>
        <dbReference type="ChEBI" id="CHEBI:18248"/>
    </ligandPart>
</feature>
<feature type="binding site" description="covalent" evidence="9">
    <location>
        <position position="211"/>
    </location>
    <ligand>
        <name>heme c</name>
        <dbReference type="ChEBI" id="CHEBI:61717"/>
        <label>2</label>
    </ligand>
</feature>
<comment type="subcellular location">
    <subcellularLocation>
        <location evidence="1">Cell membrane</location>
    </subcellularLocation>
</comment>
<keyword evidence="14" id="KW-1185">Reference proteome</keyword>
<evidence type="ECO:0000256" key="5">
    <source>
        <dbReference type="ARBA" id="ARBA00022729"/>
    </source>
</evidence>
<evidence type="ECO:0000256" key="8">
    <source>
        <dbReference type="ARBA" id="ARBA00023136"/>
    </source>
</evidence>
<dbReference type="PIRSF" id="PIRSF000018">
    <property type="entry name" value="Mb_ADH_cyt_c"/>
    <property type="match status" value="1"/>
</dbReference>
<dbReference type="InterPro" id="IPR014353">
    <property type="entry name" value="Membr-bd_ADH_cyt_c"/>
</dbReference>
<feature type="binding site" description="axial binding residue" evidence="10">
    <location>
        <position position="215"/>
    </location>
    <ligand>
        <name>heme c</name>
        <dbReference type="ChEBI" id="CHEBI:61717"/>
        <label>2</label>
    </ligand>
    <ligandPart>
        <name>Fe</name>
        <dbReference type="ChEBI" id="CHEBI:18248"/>
    </ligandPart>
</feature>
<dbReference type="SUPFAM" id="SSF46626">
    <property type="entry name" value="Cytochrome c"/>
    <property type="match status" value="3"/>
</dbReference>
<evidence type="ECO:0000256" key="4">
    <source>
        <dbReference type="ARBA" id="ARBA00022723"/>
    </source>
</evidence>
<feature type="domain" description="Cytochrome c" evidence="12">
    <location>
        <begin position="333"/>
        <end position="422"/>
    </location>
</feature>
<dbReference type="GO" id="GO:0005886">
    <property type="term" value="C:plasma membrane"/>
    <property type="evidence" value="ECO:0007669"/>
    <property type="project" value="UniProtKB-SubCell"/>
</dbReference>
<evidence type="ECO:0000256" key="6">
    <source>
        <dbReference type="ARBA" id="ARBA00022737"/>
    </source>
</evidence>
<evidence type="ECO:0000256" key="1">
    <source>
        <dbReference type="ARBA" id="ARBA00004236"/>
    </source>
</evidence>
<comment type="cofactor">
    <cofactor evidence="9">
        <name>heme c</name>
        <dbReference type="ChEBI" id="CHEBI:61717"/>
    </cofactor>
    <text evidence="9">Binds 3 heme c groups covalently per subunit.</text>
</comment>
<keyword evidence="3 9" id="KW-0349">Heme</keyword>
<keyword evidence="7 10" id="KW-0408">Iron</keyword>
<dbReference type="Gene3D" id="1.10.760.10">
    <property type="entry name" value="Cytochrome c-like domain"/>
    <property type="match status" value="3"/>
</dbReference>
<feature type="transmembrane region" description="Helical" evidence="11">
    <location>
        <begin position="12"/>
        <end position="33"/>
    </location>
</feature>
<feature type="binding site" description="axial binding residue" evidence="10">
    <location>
        <position position="69"/>
    </location>
    <ligand>
        <name>heme c</name>
        <dbReference type="ChEBI" id="CHEBI:61717"/>
        <label>1</label>
    </ligand>
    <ligandPart>
        <name>Fe</name>
        <dbReference type="ChEBI" id="CHEBI:18248"/>
    </ligandPart>
</feature>
<feature type="binding site" description="covalent" evidence="9">
    <location>
        <position position="214"/>
    </location>
    <ligand>
        <name>heme c</name>
        <dbReference type="ChEBI" id="CHEBI:61717"/>
        <label>2</label>
    </ligand>
</feature>
<feature type="binding site" description="covalent" evidence="9">
    <location>
        <position position="346"/>
    </location>
    <ligand>
        <name>heme c</name>
        <dbReference type="ChEBI" id="CHEBI:61717"/>
        <label>3</label>
    </ligand>
</feature>
<name>A0AAW4IKY6_9GAMM</name>
<dbReference type="PANTHER" id="PTHR35008:SF8">
    <property type="entry name" value="ALCOHOL DEHYDROGENASE CYTOCHROME C SUBUNIT"/>
    <property type="match status" value="1"/>
</dbReference>